<dbReference type="KEGG" id="pwu:A8O14_10540"/>
<keyword evidence="2" id="KW-1185">Reference proteome</keyword>
<dbReference type="AlphaFoldDB" id="A0A191UHI0"/>
<evidence type="ECO:0000313" key="1">
    <source>
        <dbReference type="EMBL" id="ANJ00474.1"/>
    </source>
</evidence>
<accession>A0A191UHI0</accession>
<name>A0A191UHI0_9BURK</name>
<sequence length="140" mass="14970">MECRVSWLGNGGMAFSAETGSGHLINMDGAPEAGGRNLAPRPMELLLAGAGGCSAFDVVLILQKARQAVTACDVTLKAERASEDPKVFTKINLHFKVKGKELDQAKVDRAVKLSHEKYCSATTMLAKTAELTYSVEVISE</sequence>
<dbReference type="EMBL" id="CP015922">
    <property type="protein sequence ID" value="ANJ00474.1"/>
    <property type="molecule type" value="Genomic_DNA"/>
</dbReference>
<dbReference type="STRING" id="1743168.A8O14_10540"/>
<dbReference type="InterPro" id="IPR003718">
    <property type="entry name" value="OsmC/Ohr_fam"/>
</dbReference>
<dbReference type="OrthoDB" id="9804010at2"/>
<evidence type="ECO:0000313" key="2">
    <source>
        <dbReference type="Proteomes" id="UP000078463"/>
    </source>
</evidence>
<dbReference type="RefSeq" id="WP_068949469.1">
    <property type="nucleotide sequence ID" value="NZ_CP015922.1"/>
</dbReference>
<dbReference type="NCBIfam" id="NF008009">
    <property type="entry name" value="PRK10738.1"/>
    <property type="match status" value="1"/>
</dbReference>
<dbReference type="InterPro" id="IPR015946">
    <property type="entry name" value="KH_dom-like_a/b"/>
</dbReference>
<dbReference type="Gene3D" id="3.30.300.20">
    <property type="match status" value="1"/>
</dbReference>
<protein>
    <submittedName>
        <fullName evidence="1">Peroxiredoxin</fullName>
    </submittedName>
</protein>
<gene>
    <name evidence="1" type="ORF">A8O14_10540</name>
</gene>
<proteinExistence type="predicted"/>
<dbReference type="Proteomes" id="UP000078463">
    <property type="component" value="Chromosome"/>
</dbReference>
<reference evidence="2" key="1">
    <citation type="submission" date="2016-05" db="EMBL/GenBank/DDBJ databases">
        <title>Polynucleobacter sp. QLW-P1FAT50C-4 genome.</title>
        <authorList>
            <person name="Hahn M.W."/>
        </authorList>
    </citation>
    <scope>NUCLEOTIDE SEQUENCE [LARGE SCALE GENOMIC DNA]</scope>
    <source>
        <strain evidence="2">QLW-P1FAT50C-4</strain>
    </source>
</reference>
<dbReference type="SUPFAM" id="SSF82784">
    <property type="entry name" value="OsmC-like"/>
    <property type="match status" value="1"/>
</dbReference>
<dbReference type="Pfam" id="PF02566">
    <property type="entry name" value="OsmC"/>
    <property type="match status" value="1"/>
</dbReference>
<organism evidence="1 2">
    <name type="scientific">Polynucleobacter wuianus</name>
    <dbReference type="NCBI Taxonomy" id="1743168"/>
    <lineage>
        <taxon>Bacteria</taxon>
        <taxon>Pseudomonadati</taxon>
        <taxon>Pseudomonadota</taxon>
        <taxon>Betaproteobacteria</taxon>
        <taxon>Burkholderiales</taxon>
        <taxon>Burkholderiaceae</taxon>
        <taxon>Polynucleobacter</taxon>
    </lineage>
</organism>
<dbReference type="InterPro" id="IPR036102">
    <property type="entry name" value="OsmC/Ohrsf"/>
</dbReference>
<dbReference type="PANTHER" id="PTHR34352">
    <property type="entry name" value="PROTEIN YHFA"/>
    <property type="match status" value="1"/>
</dbReference>
<dbReference type="PANTHER" id="PTHR34352:SF1">
    <property type="entry name" value="PROTEIN YHFA"/>
    <property type="match status" value="1"/>
</dbReference>